<proteinExistence type="inferred from homology"/>
<gene>
    <name evidence="7" type="primary">rpsD</name>
    <name evidence="10" type="ORF">A2856_02310</name>
</gene>
<evidence type="ECO:0000259" key="8">
    <source>
        <dbReference type="SMART" id="SM00363"/>
    </source>
</evidence>
<dbReference type="SMART" id="SM00363">
    <property type="entry name" value="S4"/>
    <property type="match status" value="1"/>
</dbReference>
<dbReference type="GO" id="GO:0019843">
    <property type="term" value="F:rRNA binding"/>
    <property type="evidence" value="ECO:0007669"/>
    <property type="project" value="UniProtKB-UniRule"/>
</dbReference>
<dbReference type="PANTHER" id="PTHR11831">
    <property type="entry name" value="30S 40S RIBOSOMAL PROTEIN"/>
    <property type="match status" value="1"/>
</dbReference>
<dbReference type="Gene3D" id="1.10.1050.10">
    <property type="entry name" value="Ribosomal Protein S4 Delta 41, Chain A, domain 1"/>
    <property type="match status" value="1"/>
</dbReference>
<evidence type="ECO:0000256" key="5">
    <source>
        <dbReference type="ARBA" id="ARBA00023274"/>
    </source>
</evidence>
<dbReference type="InterPro" id="IPR005709">
    <property type="entry name" value="Ribosomal_uS4_bac-type"/>
</dbReference>
<dbReference type="HAMAP" id="MF_01306_B">
    <property type="entry name" value="Ribosomal_uS4_B"/>
    <property type="match status" value="1"/>
</dbReference>
<comment type="function">
    <text evidence="7">One of the primary rRNA binding proteins, it binds directly to 16S rRNA where it nucleates assembly of the body of the 30S subunit.</text>
</comment>
<evidence type="ECO:0000313" key="10">
    <source>
        <dbReference type="EMBL" id="OGL66503.1"/>
    </source>
</evidence>
<comment type="function">
    <text evidence="7">With S5 and S12 plays an important role in translational accuracy.</text>
</comment>
<accession>A0A1F7TKG0</accession>
<dbReference type="InterPro" id="IPR022801">
    <property type="entry name" value="Ribosomal_uS4"/>
</dbReference>
<dbReference type="Pfam" id="PF00163">
    <property type="entry name" value="Ribosomal_S4"/>
    <property type="match status" value="1"/>
</dbReference>
<protein>
    <recommendedName>
        <fullName evidence="6 7">Small ribosomal subunit protein uS4</fullName>
    </recommendedName>
</protein>
<keyword evidence="5 7" id="KW-0687">Ribonucleoprotein</keyword>
<keyword evidence="3 7" id="KW-0694">RNA-binding</keyword>
<dbReference type="GO" id="GO:0006412">
    <property type="term" value="P:translation"/>
    <property type="evidence" value="ECO:0007669"/>
    <property type="project" value="UniProtKB-UniRule"/>
</dbReference>
<dbReference type="GO" id="GO:0003735">
    <property type="term" value="F:structural constituent of ribosome"/>
    <property type="evidence" value="ECO:0007669"/>
    <property type="project" value="InterPro"/>
</dbReference>
<dbReference type="PANTHER" id="PTHR11831:SF4">
    <property type="entry name" value="SMALL RIBOSOMAL SUBUNIT PROTEIN US4M"/>
    <property type="match status" value="1"/>
</dbReference>
<reference evidence="10 11" key="1">
    <citation type="journal article" date="2016" name="Nat. Commun.">
        <title>Thousands of microbial genomes shed light on interconnected biogeochemical processes in an aquifer system.</title>
        <authorList>
            <person name="Anantharaman K."/>
            <person name="Brown C.T."/>
            <person name="Hug L.A."/>
            <person name="Sharon I."/>
            <person name="Castelle C.J."/>
            <person name="Probst A.J."/>
            <person name="Thomas B.C."/>
            <person name="Singh A."/>
            <person name="Wilkins M.J."/>
            <person name="Karaoz U."/>
            <person name="Brodie E.L."/>
            <person name="Williams K.H."/>
            <person name="Hubbard S.S."/>
            <person name="Banfield J.F."/>
        </authorList>
    </citation>
    <scope>NUCLEOTIDE SEQUENCE [LARGE SCALE GENOMIC DNA]</scope>
</reference>
<evidence type="ECO:0000256" key="6">
    <source>
        <dbReference type="ARBA" id="ARBA00035254"/>
    </source>
</evidence>
<comment type="similarity">
    <text evidence="1 7">Belongs to the universal ribosomal protein uS4 family.</text>
</comment>
<evidence type="ECO:0000256" key="4">
    <source>
        <dbReference type="ARBA" id="ARBA00022980"/>
    </source>
</evidence>
<dbReference type="EMBL" id="MGDT01000007">
    <property type="protein sequence ID" value="OGL66503.1"/>
    <property type="molecule type" value="Genomic_DNA"/>
</dbReference>
<keyword evidence="4 7" id="KW-0689">Ribosomal protein</keyword>
<dbReference type="AlphaFoldDB" id="A0A1F7TKG0"/>
<evidence type="ECO:0000259" key="9">
    <source>
        <dbReference type="SMART" id="SM01390"/>
    </source>
</evidence>
<dbReference type="CDD" id="cd00165">
    <property type="entry name" value="S4"/>
    <property type="match status" value="1"/>
</dbReference>
<dbReference type="GO" id="GO:0042274">
    <property type="term" value="P:ribosomal small subunit biogenesis"/>
    <property type="evidence" value="ECO:0007669"/>
    <property type="project" value="TreeGrafter"/>
</dbReference>
<name>A0A1F7TKG0_9BACT</name>
<evidence type="ECO:0000256" key="2">
    <source>
        <dbReference type="ARBA" id="ARBA00022730"/>
    </source>
</evidence>
<dbReference type="SUPFAM" id="SSF55174">
    <property type="entry name" value="Alpha-L RNA-binding motif"/>
    <property type="match status" value="1"/>
</dbReference>
<keyword evidence="2 7" id="KW-0699">rRNA-binding</keyword>
<evidence type="ECO:0000256" key="1">
    <source>
        <dbReference type="ARBA" id="ARBA00007465"/>
    </source>
</evidence>
<dbReference type="InterPro" id="IPR002942">
    <property type="entry name" value="S4_RNA-bd"/>
</dbReference>
<sequence>MGKTLKTTCKMCRREGVSLCGREKCAAKRRPFPPGVHGPAQSMRKPRMSSYGLQLREKQKAKRLYNVMERQFRKYFEEASTQKGNTATRLVQLLELRLDNAAYRLGFAKTRRQARQMTGHGFFTVNGKSVNIPSYRLRVGDVIAFKDSKKDKGLMQGMNERLAKSEPPKWLSLDAGPMSGKVSGMPEGEDLRSVFDPTMIVEFYSR</sequence>
<evidence type="ECO:0000256" key="7">
    <source>
        <dbReference type="HAMAP-Rule" id="MF_01306"/>
    </source>
</evidence>
<dbReference type="Gene3D" id="3.10.290.10">
    <property type="entry name" value="RNA-binding S4 domain"/>
    <property type="match status" value="1"/>
</dbReference>
<dbReference type="FunFam" id="3.10.290.10:FF:000001">
    <property type="entry name" value="30S ribosomal protein S4"/>
    <property type="match status" value="1"/>
</dbReference>
<feature type="domain" description="RNA-binding S4" evidence="8">
    <location>
        <begin position="96"/>
        <end position="154"/>
    </location>
</feature>
<organism evidence="10 11">
    <name type="scientific">Candidatus Uhrbacteria bacterium RIFCSPHIGHO2_01_FULL_63_20</name>
    <dbReference type="NCBI Taxonomy" id="1802385"/>
    <lineage>
        <taxon>Bacteria</taxon>
        <taxon>Candidatus Uhriibacteriota</taxon>
    </lineage>
</organism>
<dbReference type="NCBIfam" id="TIGR01017">
    <property type="entry name" value="rpsD_bact"/>
    <property type="match status" value="1"/>
</dbReference>
<dbReference type="GO" id="GO:0015935">
    <property type="term" value="C:small ribosomal subunit"/>
    <property type="evidence" value="ECO:0007669"/>
    <property type="project" value="InterPro"/>
</dbReference>
<comment type="caution">
    <text evidence="10">The sequence shown here is derived from an EMBL/GenBank/DDBJ whole genome shotgun (WGS) entry which is preliminary data.</text>
</comment>
<dbReference type="InterPro" id="IPR036986">
    <property type="entry name" value="S4_RNA-bd_sf"/>
</dbReference>
<dbReference type="Proteomes" id="UP000177885">
    <property type="component" value="Unassembled WGS sequence"/>
</dbReference>
<dbReference type="InterPro" id="IPR001912">
    <property type="entry name" value="Ribosomal_uS4_N"/>
</dbReference>
<dbReference type="Pfam" id="PF01479">
    <property type="entry name" value="S4"/>
    <property type="match status" value="1"/>
</dbReference>
<comment type="subunit">
    <text evidence="7">Part of the 30S ribosomal subunit. Contacts protein S5. The interaction surface between S4 and S5 is involved in control of translational fidelity.</text>
</comment>
<dbReference type="STRING" id="1802385.A2856_02310"/>
<dbReference type="NCBIfam" id="NF003717">
    <property type="entry name" value="PRK05327.1"/>
    <property type="match status" value="1"/>
</dbReference>
<evidence type="ECO:0000256" key="3">
    <source>
        <dbReference type="ARBA" id="ARBA00022884"/>
    </source>
</evidence>
<dbReference type="PROSITE" id="PS50889">
    <property type="entry name" value="S4"/>
    <property type="match status" value="1"/>
</dbReference>
<dbReference type="SMART" id="SM01390">
    <property type="entry name" value="Ribosomal_S4"/>
    <property type="match status" value="1"/>
</dbReference>
<evidence type="ECO:0000313" key="11">
    <source>
        <dbReference type="Proteomes" id="UP000177885"/>
    </source>
</evidence>
<feature type="domain" description="Small ribosomal subunit protein uS4 N-terminal" evidence="9">
    <location>
        <begin position="3"/>
        <end position="95"/>
    </location>
</feature>